<protein>
    <recommendedName>
        <fullName evidence="1">Methyltransferase type 11 domain-containing protein</fullName>
    </recommendedName>
</protein>
<evidence type="ECO:0000259" key="1">
    <source>
        <dbReference type="Pfam" id="PF08241"/>
    </source>
</evidence>
<name>A0ABP6LKN0_9ACTN</name>
<dbReference type="InterPro" id="IPR029063">
    <property type="entry name" value="SAM-dependent_MTases_sf"/>
</dbReference>
<sequence length="268" mass="27809">MSESQSFPSFHSDKVGQGQQEVLISVLDQQAELASIQRMRSWASGALALRPGERALDIGSGTGSEVVAMAAAVGADGRAIGVDPNPDMVALAASRAAGTPAAFVEGNAYQLPFPDDSFDAVRCERVFQHLDRPERAAAEIARVLRPGGRAIVIDSDWATAIMHPVDPEIVAALMGPRAAQAPNRNSGRRLRGLLTGAGFTIDDIGSEAVIFDPAMSAPMYAAQAAAAVASGIITAAQADQAAAEIEHGIATGDYLFSVTMYAVVGHLA</sequence>
<gene>
    <name evidence="2" type="ORF">GCM10010528_29900</name>
</gene>
<dbReference type="Pfam" id="PF08241">
    <property type="entry name" value="Methyltransf_11"/>
    <property type="match status" value="1"/>
</dbReference>
<dbReference type="RefSeq" id="WP_290706066.1">
    <property type="nucleotide sequence ID" value="NZ_BAAAVS010000060.1"/>
</dbReference>
<evidence type="ECO:0000313" key="2">
    <source>
        <dbReference type="EMBL" id="GAA3048792.1"/>
    </source>
</evidence>
<dbReference type="PANTHER" id="PTHR42912">
    <property type="entry name" value="METHYLTRANSFERASE"/>
    <property type="match status" value="1"/>
</dbReference>
<dbReference type="Gene3D" id="3.40.50.150">
    <property type="entry name" value="Vaccinia Virus protein VP39"/>
    <property type="match status" value="1"/>
</dbReference>
<organism evidence="2 3">
    <name type="scientific">Gordonia defluvii</name>
    <dbReference type="NCBI Taxonomy" id="283718"/>
    <lineage>
        <taxon>Bacteria</taxon>
        <taxon>Bacillati</taxon>
        <taxon>Actinomycetota</taxon>
        <taxon>Actinomycetes</taxon>
        <taxon>Mycobacteriales</taxon>
        <taxon>Gordoniaceae</taxon>
        <taxon>Gordonia</taxon>
    </lineage>
</organism>
<accession>A0ABP6LKN0</accession>
<dbReference type="SUPFAM" id="SSF53335">
    <property type="entry name" value="S-adenosyl-L-methionine-dependent methyltransferases"/>
    <property type="match status" value="1"/>
</dbReference>
<proteinExistence type="predicted"/>
<dbReference type="InterPro" id="IPR050508">
    <property type="entry name" value="Methyltransf_Superfamily"/>
</dbReference>
<keyword evidence="3" id="KW-1185">Reference proteome</keyword>
<comment type="caution">
    <text evidence="2">The sequence shown here is derived from an EMBL/GenBank/DDBJ whole genome shotgun (WGS) entry which is preliminary data.</text>
</comment>
<dbReference type="PANTHER" id="PTHR42912:SF93">
    <property type="entry name" value="N6-ADENOSINE-METHYLTRANSFERASE TMT1A"/>
    <property type="match status" value="1"/>
</dbReference>
<dbReference type="CDD" id="cd02440">
    <property type="entry name" value="AdoMet_MTases"/>
    <property type="match status" value="1"/>
</dbReference>
<evidence type="ECO:0000313" key="3">
    <source>
        <dbReference type="Proteomes" id="UP001501035"/>
    </source>
</evidence>
<reference evidence="3" key="1">
    <citation type="journal article" date="2019" name="Int. J. Syst. Evol. Microbiol.">
        <title>The Global Catalogue of Microorganisms (GCM) 10K type strain sequencing project: providing services to taxonomists for standard genome sequencing and annotation.</title>
        <authorList>
            <consortium name="The Broad Institute Genomics Platform"/>
            <consortium name="The Broad Institute Genome Sequencing Center for Infectious Disease"/>
            <person name="Wu L."/>
            <person name="Ma J."/>
        </authorList>
    </citation>
    <scope>NUCLEOTIDE SEQUENCE [LARGE SCALE GENOMIC DNA]</scope>
    <source>
        <strain evidence="3">JCM 14234</strain>
    </source>
</reference>
<feature type="domain" description="Methyltransferase type 11" evidence="1">
    <location>
        <begin position="56"/>
        <end position="151"/>
    </location>
</feature>
<dbReference type="Proteomes" id="UP001501035">
    <property type="component" value="Unassembled WGS sequence"/>
</dbReference>
<dbReference type="EMBL" id="BAAAVS010000060">
    <property type="protein sequence ID" value="GAA3048792.1"/>
    <property type="molecule type" value="Genomic_DNA"/>
</dbReference>
<dbReference type="InterPro" id="IPR013216">
    <property type="entry name" value="Methyltransf_11"/>
</dbReference>